<keyword evidence="1" id="KW-0677">Repeat</keyword>
<protein>
    <submittedName>
        <fullName evidence="6">Uncharacterized protein</fullName>
    </submittedName>
</protein>
<evidence type="ECO:0000256" key="4">
    <source>
        <dbReference type="SAM" id="MobiDB-lite"/>
    </source>
</evidence>
<dbReference type="SUPFAM" id="SSF48452">
    <property type="entry name" value="TPR-like"/>
    <property type="match status" value="1"/>
</dbReference>
<dbReference type="SMART" id="SM00028">
    <property type="entry name" value="TPR"/>
    <property type="match status" value="4"/>
</dbReference>
<dbReference type="RefSeq" id="WP_242516352.1">
    <property type="nucleotide sequence ID" value="NZ_CP012670.1"/>
</dbReference>
<dbReference type="Pfam" id="PF13432">
    <property type="entry name" value="TPR_16"/>
    <property type="match status" value="1"/>
</dbReference>
<keyword evidence="5" id="KW-0732">Signal</keyword>
<feature type="chain" id="PRO_5020422572" evidence="5">
    <location>
        <begin position="40"/>
        <end position="403"/>
    </location>
</feature>
<dbReference type="InterPro" id="IPR011990">
    <property type="entry name" value="TPR-like_helical_dom_sf"/>
</dbReference>
<dbReference type="PANTHER" id="PTHR44858">
    <property type="entry name" value="TETRATRICOPEPTIDE REPEAT PROTEIN 6"/>
    <property type="match status" value="1"/>
</dbReference>
<dbReference type="InterPro" id="IPR050498">
    <property type="entry name" value="Ycf3"/>
</dbReference>
<feature type="region of interest" description="Disordered" evidence="4">
    <location>
        <begin position="377"/>
        <end position="403"/>
    </location>
</feature>
<keyword evidence="2 3" id="KW-0802">TPR repeat</keyword>
<feature type="signal peptide" evidence="5">
    <location>
        <begin position="1"/>
        <end position="39"/>
    </location>
</feature>
<evidence type="ECO:0000256" key="5">
    <source>
        <dbReference type="SAM" id="SignalP"/>
    </source>
</evidence>
<reference evidence="6 7" key="1">
    <citation type="submission" date="2015-09" db="EMBL/GenBank/DDBJ databases">
        <title>Sorangium comparison.</title>
        <authorList>
            <person name="Zaburannyi N."/>
            <person name="Bunk B."/>
            <person name="Overmann J."/>
            <person name="Mueller R."/>
        </authorList>
    </citation>
    <scope>NUCLEOTIDE SEQUENCE [LARGE SCALE GENOMIC DNA]</scope>
    <source>
        <strain evidence="6 7">So ceGT47</strain>
    </source>
</reference>
<feature type="repeat" description="TPR" evidence="3">
    <location>
        <begin position="99"/>
        <end position="132"/>
    </location>
</feature>
<accession>A0A4P2Q2E3</accession>
<evidence type="ECO:0000256" key="2">
    <source>
        <dbReference type="ARBA" id="ARBA00022803"/>
    </source>
</evidence>
<name>A0A4P2Q2E3_SORCE</name>
<dbReference type="PANTHER" id="PTHR44858:SF1">
    <property type="entry name" value="UDP-N-ACETYLGLUCOSAMINE--PEPTIDE N-ACETYLGLUCOSAMINYLTRANSFERASE SPINDLY-RELATED"/>
    <property type="match status" value="1"/>
</dbReference>
<proteinExistence type="predicted"/>
<dbReference type="PROSITE" id="PS50005">
    <property type="entry name" value="TPR"/>
    <property type="match status" value="2"/>
</dbReference>
<evidence type="ECO:0000256" key="1">
    <source>
        <dbReference type="ARBA" id="ARBA00022737"/>
    </source>
</evidence>
<dbReference type="Gene3D" id="1.25.40.10">
    <property type="entry name" value="Tetratricopeptide repeat domain"/>
    <property type="match status" value="1"/>
</dbReference>
<feature type="repeat" description="TPR" evidence="3">
    <location>
        <begin position="65"/>
        <end position="98"/>
    </location>
</feature>
<evidence type="ECO:0000313" key="6">
    <source>
        <dbReference type="EMBL" id="AUX23429.1"/>
    </source>
</evidence>
<dbReference type="Pfam" id="PF14559">
    <property type="entry name" value="TPR_19"/>
    <property type="match status" value="1"/>
</dbReference>
<sequence>MRVAPPPRDRREIAAPPRRRRARAALRLAGALLALLATAQGCGAPTVARAVDGQIVEGRFISPHAYALYAIGAEAEARGDLELALLSYERAEDSDPESADIWTRVGAVRCRLGRGEAAADAFERARAIDPDYEPAHREQARCDLAAGRLQAALGRIDRAVALDPDRDDGLLLRAEILRRLGRTDDARRALRALLVRRPRSVDAWRALHAVAVAAGDRPAAAQASRRLLELAPPRRAAALPSPSRPLLAELDLALQSGQLRRARRLARDAGLPPAEVAVRAAALGRAREAHEQAELVSGADPASASALVALAVAADLIGDEATLARACDALHSPAAGSGPTVPPSPLARLLFAELLSRRVGGDAALAWLGPLPAVPAAGAPDPLSQEVERRVRRELAGRPPAAP</sequence>
<dbReference type="EMBL" id="CP012670">
    <property type="protein sequence ID" value="AUX23429.1"/>
    <property type="molecule type" value="Genomic_DNA"/>
</dbReference>
<dbReference type="InterPro" id="IPR019734">
    <property type="entry name" value="TPR_rpt"/>
</dbReference>
<dbReference type="Proteomes" id="UP000295781">
    <property type="component" value="Chromosome"/>
</dbReference>
<gene>
    <name evidence="6" type="ORF">SOCEGT47_039540</name>
</gene>
<evidence type="ECO:0000256" key="3">
    <source>
        <dbReference type="PROSITE-ProRule" id="PRU00339"/>
    </source>
</evidence>
<dbReference type="AlphaFoldDB" id="A0A4P2Q2E3"/>
<organism evidence="6 7">
    <name type="scientific">Sorangium cellulosum</name>
    <name type="common">Polyangium cellulosum</name>
    <dbReference type="NCBI Taxonomy" id="56"/>
    <lineage>
        <taxon>Bacteria</taxon>
        <taxon>Pseudomonadati</taxon>
        <taxon>Myxococcota</taxon>
        <taxon>Polyangia</taxon>
        <taxon>Polyangiales</taxon>
        <taxon>Polyangiaceae</taxon>
        <taxon>Sorangium</taxon>
    </lineage>
</organism>
<feature type="compositionally biased region" description="Basic and acidic residues" evidence="4">
    <location>
        <begin position="386"/>
        <end position="396"/>
    </location>
</feature>
<evidence type="ECO:0000313" key="7">
    <source>
        <dbReference type="Proteomes" id="UP000295781"/>
    </source>
</evidence>